<dbReference type="InterPro" id="IPR011335">
    <property type="entry name" value="Restrct_endonuc-II-like"/>
</dbReference>
<dbReference type="EMBL" id="FTMD01000010">
    <property type="protein sequence ID" value="SIR11501.1"/>
    <property type="molecule type" value="Genomic_DNA"/>
</dbReference>
<accession>A0A1N6YAI8</accession>
<dbReference type="GO" id="GO:0004519">
    <property type="term" value="F:endonuclease activity"/>
    <property type="evidence" value="ECO:0007669"/>
    <property type="project" value="UniProtKB-KW"/>
</dbReference>
<dbReference type="GO" id="GO:0009307">
    <property type="term" value="P:DNA restriction-modification system"/>
    <property type="evidence" value="ECO:0007669"/>
    <property type="project" value="InterPro"/>
</dbReference>
<protein>
    <submittedName>
        <fullName evidence="2">Restriction endonuclease</fullName>
    </submittedName>
</protein>
<sequence>MHSDGKQLEALVSFVEKTLVPPGFEVKANSRVFNDEGVQIAEFDIEIRGKVGSTSISWLIECRDRPGQGTAPGSWIEQLVGRRDRFGFNKVTAVSTTGFAAGAADYARKAGIELREVQNLDPASFEGWLQISEMSQIKKVHDLKHANIFIGLAETEEVRVAAQRVIERATGNDALLVSALTKEHATVTQAFMGAVQTEPSAFDGVSVDRPKKVCVIGQYSGDDHFYIETDVGNARVDRIEFFGELRIEEAKVPVVRTVEYRHVETGEVISQLAAFAPHSILGMNFAVELHRMGEDGETHVIMRRLPDD</sequence>
<reference evidence="3" key="1">
    <citation type="submission" date="2017-01" db="EMBL/GenBank/DDBJ databases">
        <authorList>
            <person name="Varghese N."/>
            <person name="Submissions S."/>
        </authorList>
    </citation>
    <scope>NUCLEOTIDE SEQUENCE [LARGE SCALE GENOMIC DNA]</scope>
    <source>
        <strain evidence="3">ATCC 51758</strain>
    </source>
</reference>
<gene>
    <name evidence="2" type="ORF">SAMN05421829_1102</name>
</gene>
<evidence type="ECO:0000259" key="1">
    <source>
        <dbReference type="Pfam" id="PF04471"/>
    </source>
</evidence>
<evidence type="ECO:0000313" key="2">
    <source>
        <dbReference type="EMBL" id="SIR11501.1"/>
    </source>
</evidence>
<proteinExistence type="predicted"/>
<name>A0A1N6YAI8_9RHOO</name>
<keyword evidence="2" id="KW-0540">Nuclease</keyword>
<keyword evidence="2" id="KW-0378">Hydrolase</keyword>
<feature type="domain" description="Restriction endonuclease type IV Mrr" evidence="1">
    <location>
        <begin position="13"/>
        <end position="120"/>
    </location>
</feature>
<dbReference type="AlphaFoldDB" id="A0A1N6YAI8"/>
<organism evidence="2 3">
    <name type="scientific">Aromatoleum tolulyticum</name>
    <dbReference type="NCBI Taxonomy" id="34027"/>
    <lineage>
        <taxon>Bacteria</taxon>
        <taxon>Pseudomonadati</taxon>
        <taxon>Pseudomonadota</taxon>
        <taxon>Betaproteobacteria</taxon>
        <taxon>Rhodocyclales</taxon>
        <taxon>Rhodocyclaceae</taxon>
        <taxon>Aromatoleum</taxon>
    </lineage>
</organism>
<evidence type="ECO:0000313" key="3">
    <source>
        <dbReference type="Proteomes" id="UP000186819"/>
    </source>
</evidence>
<dbReference type="Proteomes" id="UP000186819">
    <property type="component" value="Unassembled WGS sequence"/>
</dbReference>
<keyword evidence="2" id="KW-0255">Endonuclease</keyword>
<dbReference type="OrthoDB" id="9151420at2"/>
<dbReference type="RefSeq" id="WP_076602958.1">
    <property type="nucleotide sequence ID" value="NZ_FTMD01000010.1"/>
</dbReference>
<dbReference type="GO" id="GO:0003677">
    <property type="term" value="F:DNA binding"/>
    <property type="evidence" value="ECO:0007669"/>
    <property type="project" value="InterPro"/>
</dbReference>
<dbReference type="InterPro" id="IPR007560">
    <property type="entry name" value="Restrct_endonuc_IV_Mrr"/>
</dbReference>
<keyword evidence="3" id="KW-1185">Reference proteome</keyword>
<dbReference type="SUPFAM" id="SSF52980">
    <property type="entry name" value="Restriction endonuclease-like"/>
    <property type="match status" value="1"/>
</dbReference>
<dbReference type="Pfam" id="PF04471">
    <property type="entry name" value="Mrr_cat"/>
    <property type="match status" value="1"/>
</dbReference>